<dbReference type="CDD" id="cd05583">
    <property type="entry name" value="STKc_MSK_N"/>
    <property type="match status" value="1"/>
</dbReference>
<dbReference type="Proteomes" id="UP000007879">
    <property type="component" value="Unassembled WGS sequence"/>
</dbReference>
<dbReference type="Pfam" id="PF00433">
    <property type="entry name" value="Pkinase_C"/>
    <property type="match status" value="1"/>
</dbReference>
<evidence type="ECO:0000256" key="12">
    <source>
        <dbReference type="PIRNR" id="PIRNR000606"/>
    </source>
</evidence>
<dbReference type="InterPro" id="IPR017892">
    <property type="entry name" value="Pkinase_C"/>
</dbReference>
<dbReference type="InterPro" id="IPR011009">
    <property type="entry name" value="Kinase-like_dom_sf"/>
</dbReference>
<proteinExistence type="inferred from homology"/>
<evidence type="ECO:0000256" key="4">
    <source>
        <dbReference type="ARBA" id="ARBA00022553"/>
    </source>
</evidence>
<keyword evidence="20" id="KW-1185">Reference proteome</keyword>
<dbReference type="Gene3D" id="1.10.510.10">
    <property type="entry name" value="Transferase(Phosphotransferase) domain 1"/>
    <property type="match status" value="2"/>
</dbReference>
<keyword evidence="6" id="KW-0677">Repeat</keyword>
<dbReference type="OrthoDB" id="6764942at2759"/>
<evidence type="ECO:0000313" key="20">
    <source>
        <dbReference type="Proteomes" id="UP000007879"/>
    </source>
</evidence>
<feature type="binding site" evidence="14">
    <location>
        <begin position="401"/>
        <end position="409"/>
    </location>
    <ligand>
        <name>ATP</name>
        <dbReference type="ChEBI" id="CHEBI:30616"/>
    </ligand>
</feature>
<feature type="domain" description="AGC-kinase C-terminal" evidence="18">
    <location>
        <begin position="306"/>
        <end position="374"/>
    </location>
</feature>
<dbReference type="SMART" id="SM00133">
    <property type="entry name" value="S_TK_X"/>
    <property type="match status" value="1"/>
</dbReference>
<dbReference type="Gene3D" id="3.30.200.20">
    <property type="entry name" value="Phosphorylase Kinase, domain 1"/>
    <property type="match status" value="2"/>
</dbReference>
<evidence type="ECO:0000256" key="8">
    <source>
        <dbReference type="ARBA" id="ARBA00022777"/>
    </source>
</evidence>
<evidence type="ECO:0000256" key="13">
    <source>
        <dbReference type="PIRSR" id="PIRSR000606-50"/>
    </source>
</evidence>
<name>A0A1X7TYJ1_AMPQE</name>
<dbReference type="InParanoid" id="A0A1X7TYJ1"/>
<reference evidence="19" key="2">
    <citation type="submission" date="2017-05" db="UniProtKB">
        <authorList>
            <consortium name="EnsemblMetazoa"/>
        </authorList>
    </citation>
    <scope>IDENTIFICATION</scope>
</reference>
<dbReference type="GO" id="GO:0000287">
    <property type="term" value="F:magnesium ion binding"/>
    <property type="evidence" value="ECO:0007669"/>
    <property type="project" value="InterPro"/>
</dbReference>
<evidence type="ECO:0000256" key="10">
    <source>
        <dbReference type="ARBA" id="ARBA00047899"/>
    </source>
</evidence>
<comment type="similarity">
    <text evidence="2 12">Belongs to the protein kinase superfamily. AGC Ser/Thr protein kinase family. S6 kinase subfamily.</text>
</comment>
<dbReference type="GO" id="GO:0004674">
    <property type="term" value="F:protein serine/threonine kinase activity"/>
    <property type="evidence" value="ECO:0007669"/>
    <property type="project" value="UniProtKB-KW"/>
</dbReference>
<dbReference type="InterPro" id="IPR000719">
    <property type="entry name" value="Prot_kinase_dom"/>
</dbReference>
<dbReference type="CDD" id="cd14092">
    <property type="entry name" value="STKc_MSK_C"/>
    <property type="match status" value="1"/>
</dbReference>
<reference evidence="20" key="1">
    <citation type="journal article" date="2010" name="Nature">
        <title>The Amphimedon queenslandica genome and the evolution of animal complexity.</title>
        <authorList>
            <person name="Srivastava M."/>
            <person name="Simakov O."/>
            <person name="Chapman J."/>
            <person name="Fahey B."/>
            <person name="Gauthier M.E."/>
            <person name="Mitros T."/>
            <person name="Richards G.S."/>
            <person name="Conaco C."/>
            <person name="Dacre M."/>
            <person name="Hellsten U."/>
            <person name="Larroux C."/>
            <person name="Putnam N.H."/>
            <person name="Stanke M."/>
            <person name="Adamska M."/>
            <person name="Darling A."/>
            <person name="Degnan S.M."/>
            <person name="Oakley T.H."/>
            <person name="Plachetzki D.C."/>
            <person name="Zhai Y."/>
            <person name="Adamski M."/>
            <person name="Calcino A."/>
            <person name="Cummins S.F."/>
            <person name="Goodstein D.M."/>
            <person name="Harris C."/>
            <person name="Jackson D.J."/>
            <person name="Leys S.P."/>
            <person name="Shu S."/>
            <person name="Woodcroft B.J."/>
            <person name="Vervoort M."/>
            <person name="Kosik K.S."/>
            <person name="Manning G."/>
            <person name="Degnan B.M."/>
            <person name="Rokhsar D.S."/>
        </authorList>
    </citation>
    <scope>NUCLEOTIDE SEQUENCE [LARGE SCALE GENOMIC DNA]</scope>
</reference>
<keyword evidence="9 12" id="KW-0067">ATP-binding</keyword>
<dbReference type="PANTHER" id="PTHR24351">
    <property type="entry name" value="RIBOSOMAL PROTEIN S6 KINASE"/>
    <property type="match status" value="1"/>
</dbReference>
<evidence type="ECO:0000313" key="19">
    <source>
        <dbReference type="EnsemblMetazoa" id="Aqu2.1.20367_001"/>
    </source>
</evidence>
<feature type="compositionally biased region" description="Polar residues" evidence="16">
    <location>
        <begin position="714"/>
        <end position="734"/>
    </location>
</feature>
<dbReference type="PIRSF" id="PIRSF000606">
    <property type="entry name" value="Ribsml_S6_kin_2"/>
    <property type="match status" value="1"/>
</dbReference>
<feature type="domain" description="Protein kinase" evidence="17">
    <location>
        <begin position="40"/>
        <end position="305"/>
    </location>
</feature>
<evidence type="ECO:0000256" key="6">
    <source>
        <dbReference type="ARBA" id="ARBA00022737"/>
    </source>
</evidence>
<dbReference type="InterPro" id="IPR000961">
    <property type="entry name" value="AGC-kinase_C"/>
</dbReference>
<dbReference type="OMA" id="VEMIYAF"/>
<dbReference type="FunFam" id="1.10.510.10:FF:000157">
    <property type="entry name" value="Ribosomal protein S6 kinase"/>
    <property type="match status" value="1"/>
</dbReference>
<dbReference type="InterPro" id="IPR008271">
    <property type="entry name" value="Ser/Thr_kinase_AS"/>
</dbReference>
<evidence type="ECO:0000256" key="15">
    <source>
        <dbReference type="PROSITE-ProRule" id="PRU10141"/>
    </source>
</evidence>
<sequence>MATGEEPSSKKRRVCNSSEEEEDLLFNCREHRVAIGPEDFELLTVLGTGGYGKVFLVRKVTGADQKQLYAMKVLKKTSVVRKKKVMEHTLTERSVLEAIRDFPFLVTLHYAFQTETKLHLVMDYLCGGELFTHLHQIGPFSESGSRLYGAEITLALEHLHSLNILYRDIKLENILLDRDGHIVLTDFGLSKTMKPDQVAHSYCGTVEYMAPEIIRGGDDGHNLLVDWWSLGVLLHELLTCESPFAPTGEDNSQKEISRRILYEAPPIPHKLSPSCRELLFGLMRKNKDERLGANGAHEVKSHRWFSSLNWDDVLAKKVRPPFKPYVSNEMDVGNFADEFTNQDPVDSPALPISKHNQVFRGYSFIGPPVLFTSNTVLSSLPPLLLHDSPFLQKYELSNTNLGTGSFSTCRVCIEKETKQEFAVKIVSKRHNPMREISILQLCQGHPNIVRLHEVLQDQLHVYIIMERLRGGELLDRIRSNNSFTEAQASHLFRQLVSAVHFIHSKRVVHRDLKPENLIFSNEDDDTAVLKIIDFGFARLLPEAPQVLTTPCYTLPYGAPEVISHSNGYTESCDIWSLGVILYTLLSGQAPFHAPTWPTEKIVDCIQHGSVSFDSDEWSSVSSTAKSLIKGLLTVNTSQRLTIDSLSVHPWLMPDSAPDTPLCTTVSLKSLGATRTAINHTLHAYYQVTSKDGLVLGDPAQNPLARKRKLKSERSPQPGTRPTTLEITDLKSATN</sequence>
<comment type="catalytic activity">
    <reaction evidence="10 12">
        <text>L-threonyl-[protein] + ATP = O-phospho-L-threonyl-[protein] + ADP + H(+)</text>
        <dbReference type="Rhea" id="RHEA:46608"/>
        <dbReference type="Rhea" id="RHEA-COMP:11060"/>
        <dbReference type="Rhea" id="RHEA-COMP:11605"/>
        <dbReference type="ChEBI" id="CHEBI:15378"/>
        <dbReference type="ChEBI" id="CHEBI:30013"/>
        <dbReference type="ChEBI" id="CHEBI:30616"/>
        <dbReference type="ChEBI" id="CHEBI:61977"/>
        <dbReference type="ChEBI" id="CHEBI:456216"/>
        <dbReference type="EC" id="2.7.11.1"/>
    </reaction>
</comment>
<dbReference type="SUPFAM" id="SSF56112">
    <property type="entry name" value="Protein kinase-like (PK-like)"/>
    <property type="match status" value="2"/>
</dbReference>
<feature type="binding site" evidence="14">
    <location>
        <begin position="46"/>
        <end position="54"/>
    </location>
    <ligand>
        <name>ATP</name>
        <dbReference type="ChEBI" id="CHEBI:30616"/>
    </ligand>
</feature>
<evidence type="ECO:0000256" key="7">
    <source>
        <dbReference type="ARBA" id="ARBA00022741"/>
    </source>
</evidence>
<evidence type="ECO:0000256" key="11">
    <source>
        <dbReference type="ARBA" id="ARBA00048679"/>
    </source>
</evidence>
<gene>
    <name evidence="19" type="primary">100639543</name>
</gene>
<dbReference type="EC" id="2.7.11.1" evidence="12"/>
<feature type="active site" description="Proton acceptor" evidence="13">
    <location>
        <position position="511"/>
    </location>
</feature>
<dbReference type="EnsemblMetazoa" id="Aqu2.1.20367_001">
    <property type="protein sequence ID" value="Aqu2.1.20367_001"/>
    <property type="gene ID" value="Aqu2.1.20367"/>
</dbReference>
<keyword evidence="4" id="KW-0597">Phosphoprotein</keyword>
<dbReference type="STRING" id="400682.A0A1X7TYJ1"/>
<dbReference type="PROSITE" id="PS00107">
    <property type="entry name" value="PROTEIN_KINASE_ATP"/>
    <property type="match status" value="2"/>
</dbReference>
<dbReference type="PROSITE" id="PS51285">
    <property type="entry name" value="AGC_KINASE_CTER"/>
    <property type="match status" value="1"/>
</dbReference>
<feature type="binding site" evidence="14 15">
    <location>
        <position position="72"/>
    </location>
    <ligand>
        <name>ATP</name>
        <dbReference type="ChEBI" id="CHEBI:30616"/>
    </ligand>
</feature>
<feature type="active site" description="Proton acceptor" evidence="13">
    <location>
        <position position="168"/>
    </location>
</feature>
<feature type="region of interest" description="Disordered" evidence="16">
    <location>
        <begin position="704"/>
        <end position="734"/>
    </location>
</feature>
<dbReference type="FunCoup" id="A0A1X7TYJ1">
    <property type="interactions" value="234"/>
</dbReference>
<dbReference type="InterPro" id="IPR017441">
    <property type="entry name" value="Protein_kinase_ATP_BS"/>
</dbReference>
<dbReference type="SMART" id="SM00220">
    <property type="entry name" value="S_TKc"/>
    <property type="match status" value="2"/>
</dbReference>
<dbReference type="eggNOG" id="KOG0603">
    <property type="taxonomic scope" value="Eukaryota"/>
</dbReference>
<protein>
    <recommendedName>
        <fullName evidence="12">Ribosomal protein S6 kinase</fullName>
        <ecNumber evidence="12">2.7.11.1</ecNumber>
    </recommendedName>
</protein>
<dbReference type="InterPro" id="IPR016239">
    <property type="entry name" value="Ribosomal_S6_kinase_II"/>
</dbReference>
<comment type="catalytic activity">
    <reaction evidence="11 12">
        <text>L-seryl-[protein] + ATP = O-phospho-L-seryl-[protein] + ADP + H(+)</text>
        <dbReference type="Rhea" id="RHEA:17989"/>
        <dbReference type="Rhea" id="RHEA-COMP:9863"/>
        <dbReference type="Rhea" id="RHEA-COMP:11604"/>
        <dbReference type="ChEBI" id="CHEBI:15378"/>
        <dbReference type="ChEBI" id="CHEBI:29999"/>
        <dbReference type="ChEBI" id="CHEBI:30616"/>
        <dbReference type="ChEBI" id="CHEBI:83421"/>
        <dbReference type="ChEBI" id="CHEBI:456216"/>
        <dbReference type="EC" id="2.7.11.1"/>
    </reaction>
</comment>
<evidence type="ECO:0000256" key="9">
    <source>
        <dbReference type="ARBA" id="ARBA00022840"/>
    </source>
</evidence>
<dbReference type="PROSITE" id="PS00108">
    <property type="entry name" value="PROTEIN_KINASE_ST"/>
    <property type="match status" value="2"/>
</dbReference>
<evidence type="ECO:0000259" key="18">
    <source>
        <dbReference type="PROSITE" id="PS51285"/>
    </source>
</evidence>
<keyword evidence="8 12" id="KW-0418">Kinase</keyword>
<dbReference type="GO" id="GO:0035556">
    <property type="term" value="P:intracellular signal transduction"/>
    <property type="evidence" value="ECO:0007669"/>
    <property type="project" value="InterPro"/>
</dbReference>
<organism evidence="19">
    <name type="scientific">Amphimedon queenslandica</name>
    <name type="common">Sponge</name>
    <dbReference type="NCBI Taxonomy" id="400682"/>
    <lineage>
        <taxon>Eukaryota</taxon>
        <taxon>Metazoa</taxon>
        <taxon>Porifera</taxon>
        <taxon>Demospongiae</taxon>
        <taxon>Heteroscleromorpha</taxon>
        <taxon>Haplosclerida</taxon>
        <taxon>Niphatidae</taxon>
        <taxon>Amphimedon</taxon>
    </lineage>
</organism>
<evidence type="ECO:0000256" key="2">
    <source>
        <dbReference type="ARBA" id="ARBA00009804"/>
    </source>
</evidence>
<evidence type="ECO:0000256" key="16">
    <source>
        <dbReference type="SAM" id="MobiDB-lite"/>
    </source>
</evidence>
<keyword evidence="7 12" id="KW-0547">Nucleotide-binding</keyword>
<dbReference type="FunFam" id="3.30.200.20:FF:000686">
    <property type="entry name" value="Ribosomal protein S6 kinase"/>
    <property type="match status" value="1"/>
</dbReference>
<dbReference type="AlphaFoldDB" id="A0A1X7TYJ1"/>
<evidence type="ECO:0000256" key="14">
    <source>
        <dbReference type="PIRSR" id="PIRSR000606-51"/>
    </source>
</evidence>
<evidence type="ECO:0000256" key="5">
    <source>
        <dbReference type="ARBA" id="ARBA00022679"/>
    </source>
</evidence>
<dbReference type="KEGG" id="aqu:100639543"/>
<comment type="cofactor">
    <cofactor evidence="1 12">
        <name>Mg(2+)</name>
        <dbReference type="ChEBI" id="CHEBI:18420"/>
    </cofactor>
</comment>
<dbReference type="GO" id="GO:0005524">
    <property type="term" value="F:ATP binding"/>
    <property type="evidence" value="ECO:0007669"/>
    <property type="project" value="UniProtKB-UniRule"/>
</dbReference>
<evidence type="ECO:0000256" key="3">
    <source>
        <dbReference type="ARBA" id="ARBA00022527"/>
    </source>
</evidence>
<feature type="binding site" evidence="14 15">
    <location>
        <position position="424"/>
    </location>
    <ligand>
        <name>ATP</name>
        <dbReference type="ChEBI" id="CHEBI:30616"/>
    </ligand>
</feature>
<dbReference type="FunFam" id="1.10.510.10:FF:000109">
    <property type="entry name" value="Ribosomal protein S6 kinase"/>
    <property type="match status" value="1"/>
</dbReference>
<keyword evidence="5 12" id="KW-0808">Transferase</keyword>
<feature type="domain" description="Protein kinase" evidence="17">
    <location>
        <begin position="395"/>
        <end position="651"/>
    </location>
</feature>
<evidence type="ECO:0000256" key="1">
    <source>
        <dbReference type="ARBA" id="ARBA00001946"/>
    </source>
</evidence>
<dbReference type="EnsemblMetazoa" id="XM_011408209.2">
    <property type="protein sequence ID" value="XP_011406511.2"/>
    <property type="gene ID" value="LOC100639543"/>
</dbReference>
<dbReference type="Pfam" id="PF00069">
    <property type="entry name" value="Pkinase"/>
    <property type="match status" value="2"/>
</dbReference>
<evidence type="ECO:0000259" key="17">
    <source>
        <dbReference type="PROSITE" id="PS50011"/>
    </source>
</evidence>
<keyword evidence="3 12" id="KW-0723">Serine/threonine-protein kinase</keyword>
<accession>A0A1X7TYJ1</accession>
<dbReference type="PROSITE" id="PS50011">
    <property type="entry name" value="PROTEIN_KINASE_DOM"/>
    <property type="match status" value="2"/>
</dbReference>